<dbReference type="InterPro" id="IPR013785">
    <property type="entry name" value="Aldolase_TIM"/>
</dbReference>
<dbReference type="NCBIfam" id="TIGR02814">
    <property type="entry name" value="pfaD_fam"/>
    <property type="match status" value="1"/>
</dbReference>
<dbReference type="PANTHER" id="PTHR32332:SF20">
    <property type="entry name" value="2-NITROPROPANE DIOXYGENASE-LIKE PROTEIN"/>
    <property type="match status" value="1"/>
</dbReference>
<evidence type="ECO:0000313" key="3">
    <source>
        <dbReference type="Proteomes" id="UP001595833"/>
    </source>
</evidence>
<protein>
    <submittedName>
        <fullName evidence="2">PfaD family polyunsaturated fatty acid/polyketide biosynthesis protein</fullName>
    </submittedName>
</protein>
<dbReference type="EMBL" id="JBHSJB010000022">
    <property type="protein sequence ID" value="MFC5056512.1"/>
    <property type="molecule type" value="Genomic_DNA"/>
</dbReference>
<dbReference type="PANTHER" id="PTHR32332">
    <property type="entry name" value="2-NITROPROPANE DIOXYGENASE"/>
    <property type="match status" value="1"/>
</dbReference>
<sequence length="524" mass="55759">MSVSASPVAVGAGAPAFTAGAVVDCVRRFREHAHVVTDPDGRRLGVVTGPTPRHHVVGSLPPLYPEWLGGRVFCEAHGVRFPYVAGEMANGIAGTRLVVALAKAGMLGFFGAAGLEPREVEDAVRELGAALPGRANWGVNLGHTPGRPDRERRIAEVLLRGGAPRISLSAFTDLTPTAVRCSATGLRLDREGRVVRPTRVLAKVSRPEVAEKFLAPAPAALLRSLVDRGDLTEEQARLAARVPVAEDVTVEADGGGHTDGRPLTALLPAVLALRDRHVQRHGHHVRVGAAGGLGTPESVAAAFALGAEYVVTGSVNQAAVEAGVSDAAKRMLAEVDIADVATVPAPDAPAPGVRLQVARRGTLFAARAARLHEVHREHAGLHALPASVVAELEQEVFRLPLARVWELARESWRRRDPAQLVRAERDPKHRMALVFQWYLVGSTRWAITGDPDRRADYQLWCGPALGAFNRWAAGSFLAEPGNRTVVQVALNLLEGAAVTTRAHQLRTHGVAVPAAAAFRPVRLV</sequence>
<dbReference type="InterPro" id="IPR014179">
    <property type="entry name" value="PfaD-like_TIM-barrel"/>
</dbReference>
<evidence type="ECO:0000313" key="2">
    <source>
        <dbReference type="EMBL" id="MFC5056512.1"/>
    </source>
</evidence>
<comment type="caution">
    <text evidence="2">The sequence shown here is derived from an EMBL/GenBank/DDBJ whole genome shotgun (WGS) entry which is preliminary data.</text>
</comment>
<dbReference type="Gene3D" id="3.20.20.70">
    <property type="entry name" value="Aldolase class I"/>
    <property type="match status" value="2"/>
</dbReference>
<dbReference type="SUPFAM" id="SSF51412">
    <property type="entry name" value="Inosine monophosphate dehydrogenase (IMPDH)"/>
    <property type="match status" value="1"/>
</dbReference>
<evidence type="ECO:0000259" key="1">
    <source>
        <dbReference type="Pfam" id="PF21607"/>
    </source>
</evidence>
<gene>
    <name evidence="2" type="ORF">ACFPFM_22515</name>
</gene>
<dbReference type="Proteomes" id="UP001595833">
    <property type="component" value="Unassembled WGS sequence"/>
</dbReference>
<accession>A0ABV9Y457</accession>
<organism evidence="2 3">
    <name type="scientific">Saccharothrix xinjiangensis</name>
    <dbReference type="NCBI Taxonomy" id="204798"/>
    <lineage>
        <taxon>Bacteria</taxon>
        <taxon>Bacillati</taxon>
        <taxon>Actinomycetota</taxon>
        <taxon>Actinomycetes</taxon>
        <taxon>Pseudonocardiales</taxon>
        <taxon>Pseudonocardiaceae</taxon>
        <taxon>Saccharothrix</taxon>
    </lineage>
</organism>
<dbReference type="InterPro" id="IPR049489">
    <property type="entry name" value="FabD-like_helical_ins"/>
</dbReference>
<proteinExistence type="predicted"/>
<feature type="domain" description="[Acyl-carrier-protein] S-malonyltransferase-like inserted helical" evidence="1">
    <location>
        <begin position="378"/>
        <end position="457"/>
    </location>
</feature>
<reference evidence="3" key="1">
    <citation type="journal article" date="2019" name="Int. J. Syst. Evol. Microbiol.">
        <title>The Global Catalogue of Microorganisms (GCM) 10K type strain sequencing project: providing services to taxonomists for standard genome sequencing and annotation.</title>
        <authorList>
            <consortium name="The Broad Institute Genomics Platform"/>
            <consortium name="The Broad Institute Genome Sequencing Center for Infectious Disease"/>
            <person name="Wu L."/>
            <person name="Ma J."/>
        </authorList>
    </citation>
    <scope>NUCLEOTIDE SEQUENCE [LARGE SCALE GENOMIC DNA]</scope>
    <source>
        <strain evidence="3">KCTC 12848</strain>
    </source>
</reference>
<dbReference type="Pfam" id="PF21607">
    <property type="entry name" value="FabD_helical_ins"/>
    <property type="match status" value="1"/>
</dbReference>
<name>A0ABV9Y457_9PSEU</name>
<dbReference type="RefSeq" id="WP_344043756.1">
    <property type="nucleotide sequence ID" value="NZ_BAAAKE010000051.1"/>
</dbReference>
<keyword evidence="3" id="KW-1185">Reference proteome</keyword>